<dbReference type="Gene3D" id="3.40.50.2300">
    <property type="match status" value="1"/>
</dbReference>
<dbReference type="InterPro" id="IPR000792">
    <property type="entry name" value="Tscrpt_reg_LuxR_C"/>
</dbReference>
<dbReference type="InterPro" id="IPR039420">
    <property type="entry name" value="WalR-like"/>
</dbReference>
<evidence type="ECO:0000256" key="2">
    <source>
        <dbReference type="ARBA" id="ARBA00023125"/>
    </source>
</evidence>
<dbReference type="CDD" id="cd06170">
    <property type="entry name" value="LuxR_C_like"/>
    <property type="match status" value="1"/>
</dbReference>
<keyword evidence="7" id="KW-1185">Reference proteome</keyword>
<evidence type="ECO:0000259" key="5">
    <source>
        <dbReference type="PROSITE" id="PS50110"/>
    </source>
</evidence>
<proteinExistence type="predicted"/>
<dbReference type="GO" id="GO:0003677">
    <property type="term" value="F:DNA binding"/>
    <property type="evidence" value="ECO:0007669"/>
    <property type="project" value="UniProtKB-KW"/>
</dbReference>
<sequence length="216" mass="22744">MIRVVIAERLHLFRSGLVALLAGEPGLAVAEAADSGAALVAACRHHRPDVALVGTELPDMPGVDAVRAVLRTERRCGVVVVADRPRPGELRAAVDGGALGFVLRDSSPTDLVDVIHRVARGEHAVDGRLALAELAAARNPLTPRERDVLAAVAEGATVGEIAGQLCLSTGTVRNYVARVQAKLGARTRVEAVSIAREHGWLPYGARDGSGRYPLNR</sequence>
<dbReference type="SUPFAM" id="SSF46894">
    <property type="entry name" value="C-terminal effector domain of the bipartite response regulators"/>
    <property type="match status" value="1"/>
</dbReference>
<keyword evidence="1" id="KW-0597">Phosphoprotein</keyword>
<dbReference type="CDD" id="cd17535">
    <property type="entry name" value="REC_NarL-like"/>
    <property type="match status" value="1"/>
</dbReference>
<dbReference type="PROSITE" id="PS50110">
    <property type="entry name" value="RESPONSE_REGULATORY"/>
    <property type="match status" value="1"/>
</dbReference>
<dbReference type="InterPro" id="IPR058245">
    <property type="entry name" value="NreC/VraR/RcsB-like_REC"/>
</dbReference>
<dbReference type="Pfam" id="PF00196">
    <property type="entry name" value="GerE"/>
    <property type="match status" value="1"/>
</dbReference>
<dbReference type="PRINTS" id="PR00038">
    <property type="entry name" value="HTHLUXR"/>
</dbReference>
<evidence type="ECO:0000313" key="6">
    <source>
        <dbReference type="EMBL" id="MBA8956878.1"/>
    </source>
</evidence>
<accession>A0A7W3QRZ5</accession>
<dbReference type="InterPro" id="IPR001789">
    <property type="entry name" value="Sig_transdc_resp-reg_receiver"/>
</dbReference>
<dbReference type="SUPFAM" id="SSF52172">
    <property type="entry name" value="CheY-like"/>
    <property type="match status" value="1"/>
</dbReference>
<dbReference type="PROSITE" id="PS00622">
    <property type="entry name" value="HTH_LUXR_1"/>
    <property type="match status" value="1"/>
</dbReference>
<dbReference type="GO" id="GO:0000160">
    <property type="term" value="P:phosphorelay signal transduction system"/>
    <property type="evidence" value="ECO:0007669"/>
    <property type="project" value="InterPro"/>
</dbReference>
<dbReference type="PANTHER" id="PTHR43214:SF42">
    <property type="entry name" value="TRANSCRIPTIONAL REGULATORY PROTEIN DESR"/>
    <property type="match status" value="1"/>
</dbReference>
<name>A0A7W3QRZ5_ACTNM</name>
<dbReference type="SMART" id="SM00448">
    <property type="entry name" value="REC"/>
    <property type="match status" value="1"/>
</dbReference>
<dbReference type="GO" id="GO:0006355">
    <property type="term" value="P:regulation of DNA-templated transcription"/>
    <property type="evidence" value="ECO:0007669"/>
    <property type="project" value="InterPro"/>
</dbReference>
<reference evidence="6 7" key="1">
    <citation type="submission" date="2020-08" db="EMBL/GenBank/DDBJ databases">
        <title>Genomic Encyclopedia of Type Strains, Phase IV (KMG-IV): sequencing the most valuable type-strain genomes for metagenomic binning, comparative biology and taxonomic classification.</title>
        <authorList>
            <person name="Goeker M."/>
        </authorList>
    </citation>
    <scope>NUCLEOTIDE SEQUENCE [LARGE SCALE GENOMIC DNA]</scope>
    <source>
        <strain evidence="6 7">DSM 44197</strain>
    </source>
</reference>
<dbReference type="PROSITE" id="PS50043">
    <property type="entry name" value="HTH_LUXR_2"/>
    <property type="match status" value="1"/>
</dbReference>
<dbReference type="PANTHER" id="PTHR43214">
    <property type="entry name" value="TWO-COMPONENT RESPONSE REGULATOR"/>
    <property type="match status" value="1"/>
</dbReference>
<dbReference type="InterPro" id="IPR016032">
    <property type="entry name" value="Sig_transdc_resp-reg_C-effctor"/>
</dbReference>
<organism evidence="6 7">
    <name type="scientific">Actinomadura namibiensis</name>
    <dbReference type="NCBI Taxonomy" id="182080"/>
    <lineage>
        <taxon>Bacteria</taxon>
        <taxon>Bacillati</taxon>
        <taxon>Actinomycetota</taxon>
        <taxon>Actinomycetes</taxon>
        <taxon>Streptosporangiales</taxon>
        <taxon>Thermomonosporaceae</taxon>
        <taxon>Actinomadura</taxon>
    </lineage>
</organism>
<dbReference type="RefSeq" id="WP_182848752.1">
    <property type="nucleotide sequence ID" value="NZ_JACJIA010000018.1"/>
</dbReference>
<evidence type="ECO:0000259" key="4">
    <source>
        <dbReference type="PROSITE" id="PS50043"/>
    </source>
</evidence>
<dbReference type="AlphaFoldDB" id="A0A7W3QRZ5"/>
<evidence type="ECO:0000256" key="3">
    <source>
        <dbReference type="PROSITE-ProRule" id="PRU00169"/>
    </source>
</evidence>
<dbReference type="InterPro" id="IPR011006">
    <property type="entry name" value="CheY-like_superfamily"/>
</dbReference>
<comment type="caution">
    <text evidence="3">Lacks conserved residue(s) required for the propagation of feature annotation.</text>
</comment>
<dbReference type="Proteomes" id="UP000572680">
    <property type="component" value="Unassembled WGS sequence"/>
</dbReference>
<protein>
    <submittedName>
        <fullName evidence="6">Two-component system response regulator DesR</fullName>
    </submittedName>
</protein>
<evidence type="ECO:0000313" key="7">
    <source>
        <dbReference type="Proteomes" id="UP000572680"/>
    </source>
</evidence>
<keyword evidence="2" id="KW-0238">DNA-binding</keyword>
<feature type="domain" description="HTH luxR-type" evidence="4">
    <location>
        <begin position="134"/>
        <end position="199"/>
    </location>
</feature>
<feature type="domain" description="Response regulatory" evidence="5">
    <location>
        <begin position="3"/>
        <end position="119"/>
    </location>
</feature>
<dbReference type="SMART" id="SM00421">
    <property type="entry name" value="HTH_LUXR"/>
    <property type="match status" value="1"/>
</dbReference>
<dbReference type="Pfam" id="PF00072">
    <property type="entry name" value="Response_reg"/>
    <property type="match status" value="1"/>
</dbReference>
<dbReference type="EMBL" id="JACJIA010000018">
    <property type="protein sequence ID" value="MBA8956878.1"/>
    <property type="molecule type" value="Genomic_DNA"/>
</dbReference>
<comment type="caution">
    <text evidence="6">The sequence shown here is derived from an EMBL/GenBank/DDBJ whole genome shotgun (WGS) entry which is preliminary data.</text>
</comment>
<evidence type="ECO:0000256" key="1">
    <source>
        <dbReference type="ARBA" id="ARBA00022553"/>
    </source>
</evidence>
<gene>
    <name evidence="6" type="ORF">HNR61_008568</name>
</gene>